<comment type="similarity">
    <text evidence="7">Belongs to the binding-protein-dependent transport system permease family.</text>
</comment>
<evidence type="ECO:0000256" key="1">
    <source>
        <dbReference type="ARBA" id="ARBA00004651"/>
    </source>
</evidence>
<evidence type="ECO:0000256" key="6">
    <source>
        <dbReference type="ARBA" id="ARBA00023136"/>
    </source>
</evidence>
<feature type="transmembrane region" description="Helical" evidence="7">
    <location>
        <begin position="77"/>
        <end position="99"/>
    </location>
</feature>
<keyword evidence="4 7" id="KW-0812">Transmembrane</keyword>
<dbReference type="Proteomes" id="UP000275356">
    <property type="component" value="Unassembled WGS sequence"/>
</dbReference>
<feature type="transmembrane region" description="Helical" evidence="7">
    <location>
        <begin position="108"/>
        <end position="129"/>
    </location>
</feature>
<keyword evidence="2 7" id="KW-0813">Transport</keyword>
<dbReference type="GO" id="GO:0005886">
    <property type="term" value="C:plasma membrane"/>
    <property type="evidence" value="ECO:0007669"/>
    <property type="project" value="UniProtKB-SubCell"/>
</dbReference>
<comment type="caution">
    <text evidence="9">The sequence shown here is derived from an EMBL/GenBank/DDBJ whole genome shotgun (WGS) entry which is preliminary data.</text>
</comment>
<sequence length="279" mass="29965">MRTPMLGSRLVVNGALILTSIYFLFPVWWLIVSATKSNADLFATNGLWFAEPHLADNVQAVLSRGAGLFPRWLLNSVGYSLAAALGATVTSAACGYALAKFRFLGDRVLFGAVIAGLLIPGALLTVPLYLVAASVGLTNTIWSVIIPSIVSPFGVFLARVYIEGSVPDEVIESARMDGASELRIFGQIAVPMLTPALATIALFSFVGTWNSFMLPLIMLSNQKLYPVTLGLYAWQSYKGESTYNLVLAGSLLMVIPLIIGFLLLQKYLRKGLTLGAVKG</sequence>
<evidence type="ECO:0000256" key="7">
    <source>
        <dbReference type="RuleBase" id="RU363032"/>
    </source>
</evidence>
<protein>
    <submittedName>
        <fullName evidence="9">Carbohydrate ABC transporter membrane protein 2 (CUT1 family)</fullName>
    </submittedName>
</protein>
<feature type="transmembrane region" description="Helical" evidence="7">
    <location>
        <begin position="182"/>
        <end position="206"/>
    </location>
</feature>
<evidence type="ECO:0000313" key="10">
    <source>
        <dbReference type="Proteomes" id="UP000275356"/>
    </source>
</evidence>
<keyword evidence="5 7" id="KW-1133">Transmembrane helix</keyword>
<dbReference type="PANTHER" id="PTHR43744">
    <property type="entry name" value="ABC TRANSPORTER PERMEASE PROTEIN MG189-RELATED-RELATED"/>
    <property type="match status" value="1"/>
</dbReference>
<dbReference type="Gene3D" id="1.10.3720.10">
    <property type="entry name" value="MetI-like"/>
    <property type="match status" value="1"/>
</dbReference>
<dbReference type="OrthoDB" id="2063054at2"/>
<evidence type="ECO:0000313" key="9">
    <source>
        <dbReference type="EMBL" id="ROR96320.1"/>
    </source>
</evidence>
<dbReference type="PANTHER" id="PTHR43744:SF12">
    <property type="entry name" value="ABC TRANSPORTER PERMEASE PROTEIN MG189-RELATED"/>
    <property type="match status" value="1"/>
</dbReference>
<comment type="subcellular location">
    <subcellularLocation>
        <location evidence="1 7">Cell membrane</location>
        <topology evidence="1 7">Multi-pass membrane protein</topology>
    </subcellularLocation>
</comment>
<dbReference type="EMBL" id="RKHQ01000001">
    <property type="protein sequence ID" value="ROR96320.1"/>
    <property type="molecule type" value="Genomic_DNA"/>
</dbReference>
<dbReference type="RefSeq" id="WP_123738514.1">
    <property type="nucleotide sequence ID" value="NZ_CALFQU010000004.1"/>
</dbReference>
<dbReference type="CDD" id="cd06261">
    <property type="entry name" value="TM_PBP2"/>
    <property type="match status" value="1"/>
</dbReference>
<reference evidence="9 10" key="1">
    <citation type="submission" date="2018-11" db="EMBL/GenBank/DDBJ databases">
        <title>Sequencing the genomes of 1000 actinobacteria strains.</title>
        <authorList>
            <person name="Klenk H.-P."/>
        </authorList>
    </citation>
    <scope>NUCLEOTIDE SEQUENCE [LARGE SCALE GENOMIC DNA]</scope>
    <source>
        <strain evidence="9 10">DSM 13521</strain>
    </source>
</reference>
<gene>
    <name evidence="9" type="ORF">EDD28_0903</name>
</gene>
<organism evidence="9 10">
    <name type="scientific">Salana multivorans</name>
    <dbReference type="NCBI Taxonomy" id="120377"/>
    <lineage>
        <taxon>Bacteria</taxon>
        <taxon>Bacillati</taxon>
        <taxon>Actinomycetota</taxon>
        <taxon>Actinomycetes</taxon>
        <taxon>Micrococcales</taxon>
        <taxon>Beutenbergiaceae</taxon>
        <taxon>Salana</taxon>
    </lineage>
</organism>
<feature type="transmembrane region" description="Helical" evidence="7">
    <location>
        <begin position="141"/>
        <end position="162"/>
    </location>
</feature>
<proteinExistence type="inferred from homology"/>
<keyword evidence="10" id="KW-1185">Reference proteome</keyword>
<keyword evidence="3" id="KW-1003">Cell membrane</keyword>
<dbReference type="PROSITE" id="PS50928">
    <property type="entry name" value="ABC_TM1"/>
    <property type="match status" value="1"/>
</dbReference>
<dbReference type="GO" id="GO:0055085">
    <property type="term" value="P:transmembrane transport"/>
    <property type="evidence" value="ECO:0007669"/>
    <property type="project" value="InterPro"/>
</dbReference>
<evidence type="ECO:0000259" key="8">
    <source>
        <dbReference type="PROSITE" id="PS50928"/>
    </source>
</evidence>
<evidence type="ECO:0000256" key="5">
    <source>
        <dbReference type="ARBA" id="ARBA00022989"/>
    </source>
</evidence>
<dbReference type="AlphaFoldDB" id="A0A3N2D961"/>
<accession>A0A3N2D961</accession>
<keyword evidence="6 7" id="KW-0472">Membrane</keyword>
<name>A0A3N2D961_9MICO</name>
<evidence type="ECO:0000256" key="3">
    <source>
        <dbReference type="ARBA" id="ARBA00022475"/>
    </source>
</evidence>
<dbReference type="InterPro" id="IPR000515">
    <property type="entry name" value="MetI-like"/>
</dbReference>
<evidence type="ECO:0000256" key="4">
    <source>
        <dbReference type="ARBA" id="ARBA00022692"/>
    </source>
</evidence>
<feature type="transmembrane region" description="Helical" evidence="7">
    <location>
        <begin position="243"/>
        <end position="264"/>
    </location>
</feature>
<feature type="transmembrane region" description="Helical" evidence="7">
    <location>
        <begin position="12"/>
        <end position="31"/>
    </location>
</feature>
<dbReference type="Pfam" id="PF00528">
    <property type="entry name" value="BPD_transp_1"/>
    <property type="match status" value="1"/>
</dbReference>
<dbReference type="InterPro" id="IPR035906">
    <property type="entry name" value="MetI-like_sf"/>
</dbReference>
<dbReference type="SUPFAM" id="SSF161098">
    <property type="entry name" value="MetI-like"/>
    <property type="match status" value="1"/>
</dbReference>
<feature type="domain" description="ABC transmembrane type-1" evidence="8">
    <location>
        <begin position="73"/>
        <end position="264"/>
    </location>
</feature>
<evidence type="ECO:0000256" key="2">
    <source>
        <dbReference type="ARBA" id="ARBA00022448"/>
    </source>
</evidence>